<reference evidence="3 4" key="1">
    <citation type="journal article" date="2012" name="Eukaryot. Cell">
        <title>Genome sequence of the Trichosporon asahii environmental strain CBS 8904.</title>
        <authorList>
            <person name="Yang R.Y."/>
            <person name="Li H.T."/>
            <person name="Zhu H."/>
            <person name="Zhou G.P."/>
            <person name="Wang M."/>
            <person name="Wang L."/>
        </authorList>
    </citation>
    <scope>NUCLEOTIDE SEQUENCE [LARGE SCALE GENOMIC DNA]</scope>
    <source>
        <strain evidence="3 4">CBS 8904</strain>
    </source>
</reference>
<dbReference type="InterPro" id="IPR011008">
    <property type="entry name" value="Dimeric_a/b-barrel"/>
</dbReference>
<dbReference type="SMART" id="SM00886">
    <property type="entry name" value="Dabb"/>
    <property type="match status" value="1"/>
</dbReference>
<evidence type="ECO:0000313" key="4">
    <source>
        <dbReference type="Proteomes" id="UP000006757"/>
    </source>
</evidence>
<dbReference type="SUPFAM" id="SSF54909">
    <property type="entry name" value="Dimeric alpha+beta barrel"/>
    <property type="match status" value="1"/>
</dbReference>
<dbReference type="EMBL" id="AMBO01000366">
    <property type="protein sequence ID" value="EKC99699.1"/>
    <property type="molecule type" value="Genomic_DNA"/>
</dbReference>
<keyword evidence="4" id="KW-1185">Reference proteome</keyword>
<feature type="domain" description="Stress-response A/B barrel" evidence="2">
    <location>
        <begin position="52"/>
        <end position="150"/>
    </location>
</feature>
<dbReference type="InterPro" id="IPR013097">
    <property type="entry name" value="Dabb"/>
</dbReference>
<organism evidence="3 4">
    <name type="scientific">Trichosporon asahii var. asahii (strain CBS 8904)</name>
    <name type="common">Yeast</name>
    <dbReference type="NCBI Taxonomy" id="1220162"/>
    <lineage>
        <taxon>Eukaryota</taxon>
        <taxon>Fungi</taxon>
        <taxon>Dikarya</taxon>
        <taxon>Basidiomycota</taxon>
        <taxon>Agaricomycotina</taxon>
        <taxon>Tremellomycetes</taxon>
        <taxon>Trichosporonales</taxon>
        <taxon>Trichosporonaceae</taxon>
        <taxon>Trichosporon</taxon>
    </lineage>
</organism>
<gene>
    <name evidence="3" type="ORF">A1Q2_06009</name>
</gene>
<evidence type="ECO:0000256" key="1">
    <source>
        <dbReference type="SAM" id="Phobius"/>
    </source>
</evidence>
<dbReference type="STRING" id="1220162.K1V6S6"/>
<name>K1V6S6_TRIAC</name>
<keyword evidence="1" id="KW-0812">Transmembrane</keyword>
<dbReference type="InParanoid" id="K1V6S6"/>
<dbReference type="Pfam" id="PF07876">
    <property type="entry name" value="Dabb"/>
    <property type="match status" value="1"/>
</dbReference>
<dbReference type="PROSITE" id="PS51502">
    <property type="entry name" value="S_R_A_B_BARREL"/>
    <property type="match status" value="1"/>
</dbReference>
<keyword evidence="1" id="KW-0472">Membrane</keyword>
<dbReference type="OMA" id="QMAGRNI"/>
<accession>K1V6S6</accession>
<dbReference type="Proteomes" id="UP000006757">
    <property type="component" value="Unassembled WGS sequence"/>
</dbReference>
<dbReference type="OrthoDB" id="1601230at2759"/>
<evidence type="ECO:0000259" key="2">
    <source>
        <dbReference type="PROSITE" id="PS51502"/>
    </source>
</evidence>
<dbReference type="Gene3D" id="3.30.70.100">
    <property type="match status" value="1"/>
</dbReference>
<dbReference type="HOGENOM" id="CLU_080664_2_0_1"/>
<sequence length="157" mass="17499">MRLPQHAHDLSAQLGPLAPERRWIIAGGAVLTLLFLGYFMFGNESSVAAMSVFHIVAFKLARPSDLPDLTARFLQLQASCQLDGRPYIRSLRGGKQTSPEKLDGGMQVVFLAEFANQQELEYYVFRDPVHEAFKKGLEDLGVESVTVLDFTDGSWPQ</sequence>
<evidence type="ECO:0000313" key="3">
    <source>
        <dbReference type="EMBL" id="EKC99699.1"/>
    </source>
</evidence>
<proteinExistence type="predicted"/>
<keyword evidence="1" id="KW-1133">Transmembrane helix</keyword>
<dbReference type="eggNOG" id="ENOG502S73V">
    <property type="taxonomic scope" value="Eukaryota"/>
</dbReference>
<comment type="caution">
    <text evidence="3">The sequence shown here is derived from an EMBL/GenBank/DDBJ whole genome shotgun (WGS) entry which is preliminary data.</text>
</comment>
<feature type="transmembrane region" description="Helical" evidence="1">
    <location>
        <begin position="23"/>
        <end position="41"/>
    </location>
</feature>
<protein>
    <recommendedName>
        <fullName evidence="2">Stress-response A/B barrel domain-containing protein</fullName>
    </recommendedName>
</protein>
<dbReference type="AlphaFoldDB" id="K1V6S6"/>